<dbReference type="PANTHER" id="PTHR30472">
    <property type="entry name" value="FERRIC ENTEROBACTIN TRANSPORT SYSTEM PERMEASE PROTEIN"/>
    <property type="match status" value="1"/>
</dbReference>
<dbReference type="GO" id="GO:0022857">
    <property type="term" value="F:transmembrane transporter activity"/>
    <property type="evidence" value="ECO:0007669"/>
    <property type="project" value="InterPro"/>
</dbReference>
<keyword evidence="6 8" id="KW-1133">Transmembrane helix</keyword>
<comment type="subcellular location">
    <subcellularLocation>
        <location evidence="1">Cell membrane</location>
        <topology evidence="1">Multi-pass membrane protein</topology>
    </subcellularLocation>
</comment>
<evidence type="ECO:0000256" key="8">
    <source>
        <dbReference type="SAM" id="Phobius"/>
    </source>
</evidence>
<keyword evidence="5 8" id="KW-0812">Transmembrane</keyword>
<comment type="similarity">
    <text evidence="2">Belongs to the binding-protein-dependent transport system permease family. FecCD subfamily.</text>
</comment>
<dbReference type="GO" id="GO:0005886">
    <property type="term" value="C:plasma membrane"/>
    <property type="evidence" value="ECO:0007669"/>
    <property type="project" value="UniProtKB-SubCell"/>
</dbReference>
<dbReference type="InterPro" id="IPR000522">
    <property type="entry name" value="ABC_transptr_permease_BtuC"/>
</dbReference>
<dbReference type="PANTHER" id="PTHR30472:SF70">
    <property type="entry name" value="MOLYBDATE IMPORT SYSTEM PERMEASE PROTEIN MOLB"/>
    <property type="match status" value="1"/>
</dbReference>
<evidence type="ECO:0000256" key="3">
    <source>
        <dbReference type="ARBA" id="ARBA00022448"/>
    </source>
</evidence>
<evidence type="ECO:0000256" key="4">
    <source>
        <dbReference type="ARBA" id="ARBA00022475"/>
    </source>
</evidence>
<evidence type="ECO:0000256" key="7">
    <source>
        <dbReference type="ARBA" id="ARBA00023136"/>
    </source>
</evidence>
<dbReference type="Gene3D" id="1.10.3470.10">
    <property type="entry name" value="ABC transporter involved in vitamin B12 uptake, BtuC"/>
    <property type="match status" value="1"/>
</dbReference>
<keyword evidence="4" id="KW-1003">Cell membrane</keyword>
<reference evidence="9" key="2">
    <citation type="journal article" date="2021" name="Sci. Rep.">
        <title>The distribution of antibiotic resistance genes in chicken gut microbiota commensals.</title>
        <authorList>
            <person name="Juricova H."/>
            <person name="Matiasovicova J."/>
            <person name="Kubasova T."/>
            <person name="Cejkova D."/>
            <person name="Rychlik I."/>
        </authorList>
    </citation>
    <scope>NUCLEOTIDE SEQUENCE</scope>
    <source>
        <strain evidence="9">An559</strain>
    </source>
</reference>
<dbReference type="Pfam" id="PF01032">
    <property type="entry name" value="FecCD"/>
    <property type="match status" value="1"/>
</dbReference>
<feature type="transmembrane region" description="Helical" evidence="8">
    <location>
        <begin position="86"/>
        <end position="105"/>
    </location>
</feature>
<feature type="transmembrane region" description="Helical" evidence="8">
    <location>
        <begin position="111"/>
        <end position="131"/>
    </location>
</feature>
<dbReference type="SUPFAM" id="SSF81345">
    <property type="entry name" value="ABC transporter involved in vitamin B12 uptake, BtuC"/>
    <property type="match status" value="1"/>
</dbReference>
<dbReference type="InterPro" id="IPR037294">
    <property type="entry name" value="ABC_BtuC-like"/>
</dbReference>
<evidence type="ECO:0000313" key="9">
    <source>
        <dbReference type="EMBL" id="MBM6920714.1"/>
    </source>
</evidence>
<reference evidence="9" key="1">
    <citation type="submission" date="2020-08" db="EMBL/GenBank/DDBJ databases">
        <authorList>
            <person name="Cejkova D."/>
            <person name="Kubasova T."/>
            <person name="Jahodarova E."/>
            <person name="Rychlik I."/>
        </authorList>
    </citation>
    <scope>NUCLEOTIDE SEQUENCE</scope>
    <source>
        <strain evidence="9">An559</strain>
    </source>
</reference>
<protein>
    <submittedName>
        <fullName evidence="9">Iron ABC transporter permease</fullName>
    </submittedName>
</protein>
<evidence type="ECO:0000256" key="1">
    <source>
        <dbReference type="ARBA" id="ARBA00004651"/>
    </source>
</evidence>
<feature type="transmembrane region" description="Helical" evidence="8">
    <location>
        <begin position="301"/>
        <end position="322"/>
    </location>
</feature>
<dbReference type="CDD" id="cd06550">
    <property type="entry name" value="TM_ABC_iron-siderophores_like"/>
    <property type="match status" value="1"/>
</dbReference>
<evidence type="ECO:0000256" key="6">
    <source>
        <dbReference type="ARBA" id="ARBA00022989"/>
    </source>
</evidence>
<gene>
    <name evidence="9" type="ORF">H6A12_06055</name>
</gene>
<accession>A0A938X735</accession>
<feature type="transmembrane region" description="Helical" evidence="8">
    <location>
        <begin position="232"/>
        <end position="259"/>
    </location>
</feature>
<evidence type="ECO:0000256" key="2">
    <source>
        <dbReference type="ARBA" id="ARBA00007935"/>
    </source>
</evidence>
<dbReference type="EMBL" id="JACJKY010000007">
    <property type="protein sequence ID" value="MBM6920714.1"/>
    <property type="molecule type" value="Genomic_DNA"/>
</dbReference>
<keyword evidence="10" id="KW-1185">Reference proteome</keyword>
<evidence type="ECO:0000313" key="10">
    <source>
        <dbReference type="Proteomes" id="UP000774750"/>
    </source>
</evidence>
<proteinExistence type="inferred from homology"/>
<keyword evidence="7 8" id="KW-0472">Membrane</keyword>
<organism evidence="9 10">
    <name type="scientific">Merdimmobilis hominis</name>
    <dbReference type="NCBI Taxonomy" id="2897707"/>
    <lineage>
        <taxon>Bacteria</taxon>
        <taxon>Bacillati</taxon>
        <taxon>Bacillota</taxon>
        <taxon>Clostridia</taxon>
        <taxon>Eubacteriales</taxon>
        <taxon>Oscillospiraceae</taxon>
        <taxon>Merdimmobilis</taxon>
    </lineage>
</organism>
<dbReference type="AlphaFoldDB" id="A0A938X735"/>
<dbReference type="Proteomes" id="UP000774750">
    <property type="component" value="Unassembled WGS sequence"/>
</dbReference>
<comment type="caution">
    <text evidence="9">The sequence shown here is derived from an EMBL/GenBank/DDBJ whole genome shotgun (WGS) entry which is preliminary data.</text>
</comment>
<feature type="transmembrane region" description="Helical" evidence="8">
    <location>
        <begin position="184"/>
        <end position="206"/>
    </location>
</feature>
<feature type="transmembrane region" description="Helical" evidence="8">
    <location>
        <begin position="143"/>
        <end position="164"/>
    </location>
</feature>
<evidence type="ECO:0000256" key="5">
    <source>
        <dbReference type="ARBA" id="ARBA00022692"/>
    </source>
</evidence>
<keyword evidence="3" id="KW-0813">Transport</keyword>
<name>A0A938X735_9FIRM</name>
<dbReference type="RefSeq" id="WP_204445886.1">
    <property type="nucleotide sequence ID" value="NZ_JACJKY010000007.1"/>
</dbReference>
<sequence>MNKRFWMLFLLWCASLLLSFCIGRYPLSVSDILAILSGNPPSEMASAVFFSIRLPRALLTAVSGGALALSGLAFQNVFLNPLVSPDVLGVTSGASVGAVFAILFLPAGALFVQTSAFLCGILVVVFCIWLAHFVRRDRVVGMILAGIVVGSLASAVLMLFKFLADPTHELPAIEYWLMGGFQNANWQQVIVVTAVTVPAGIVLYLLRFRVRLLSLGDDQTKSLGVSPGRVRLLTIACATLLVSAVVSVAGVVSWIGLLAPHIVRLMGPKDLNGQTGTVCLCGSILLLLADLCARSLSGVEIPVSIFTSLFGAAFLAVLLVRFGRMKKGGGLF</sequence>
<dbReference type="GO" id="GO:0033214">
    <property type="term" value="P:siderophore-iron import into cell"/>
    <property type="evidence" value="ECO:0007669"/>
    <property type="project" value="TreeGrafter"/>
</dbReference>
<feature type="transmembrane region" description="Helical" evidence="8">
    <location>
        <begin position="47"/>
        <end position="74"/>
    </location>
</feature>